<feature type="coiled-coil region" evidence="1">
    <location>
        <begin position="28"/>
        <end position="55"/>
    </location>
</feature>
<evidence type="ECO:0000313" key="2">
    <source>
        <dbReference type="EMBL" id="MBQ0266748.1"/>
    </source>
</evidence>
<reference evidence="2" key="1">
    <citation type="submission" date="2021-03" db="EMBL/GenBank/DDBJ databases">
        <authorList>
            <person name="Stanton E."/>
        </authorList>
    </citation>
    <scope>NUCLEOTIDE SEQUENCE</scope>
    <source>
        <strain evidence="2">2020EL-00113</strain>
    </source>
</reference>
<sequence length="69" mass="7814">MQINTSEPIVTFSVPMQQEDVHAWILEKAQALSKLAALKQQQIDLQNQLEKLDDEIFEQTELCNVCVGA</sequence>
<dbReference type="Proteomes" id="UP000674270">
    <property type="component" value="Unassembled WGS sequence"/>
</dbReference>
<comment type="caution">
    <text evidence="2">The sequence shown here is derived from an EMBL/GenBank/DDBJ whole genome shotgun (WGS) entry which is preliminary data.</text>
</comment>
<dbReference type="AlphaFoldDB" id="A0A8I2AK00"/>
<protein>
    <submittedName>
        <fullName evidence="2">Uncharacterized protein</fullName>
    </submittedName>
</protein>
<evidence type="ECO:0000256" key="1">
    <source>
        <dbReference type="SAM" id="Coils"/>
    </source>
</evidence>
<gene>
    <name evidence="2" type="ORF">J7T18_00345</name>
</gene>
<organism evidence="2 3">
    <name type="scientific">Providencia huaxiensis</name>
    <dbReference type="NCBI Taxonomy" id="2027290"/>
    <lineage>
        <taxon>Bacteria</taxon>
        <taxon>Pseudomonadati</taxon>
        <taxon>Pseudomonadota</taxon>
        <taxon>Gammaproteobacteria</taxon>
        <taxon>Enterobacterales</taxon>
        <taxon>Morganellaceae</taxon>
        <taxon>Providencia</taxon>
    </lineage>
</organism>
<dbReference type="EMBL" id="JAGKLY010000001">
    <property type="protein sequence ID" value="MBQ0266748.1"/>
    <property type="molecule type" value="Genomic_DNA"/>
</dbReference>
<evidence type="ECO:0000313" key="3">
    <source>
        <dbReference type="Proteomes" id="UP000674270"/>
    </source>
</evidence>
<name>A0A8I2AK00_9GAMM</name>
<keyword evidence="1" id="KW-0175">Coiled coil</keyword>
<proteinExistence type="predicted"/>
<dbReference type="RefSeq" id="WP_210847883.1">
    <property type="nucleotide sequence ID" value="NZ_JAGKLY010000001.1"/>
</dbReference>
<accession>A0A8I2AK00</accession>